<sequence length="96" mass="10862">MQKYPLQPLIRNSTNQQTKPTNMKEIYSFVYRTGDIISNAKVEEEIRDLVVEVPSGLSTANRFFCQLIECEVGEIDRVTFTTHALIDNSCLSGFAS</sequence>
<proteinExistence type="predicted"/>
<dbReference type="AlphaFoldDB" id="A0A5M9JY65"/>
<keyword evidence="2" id="KW-1185">Reference proteome</keyword>
<protein>
    <submittedName>
        <fullName evidence="1">Uncharacterized protein</fullName>
    </submittedName>
</protein>
<dbReference type="EMBL" id="VICG01000003">
    <property type="protein sequence ID" value="KAA8574478.1"/>
    <property type="molecule type" value="Genomic_DNA"/>
</dbReference>
<name>A0A5M9JY65_MONFR</name>
<accession>A0A5M9JY65</accession>
<reference evidence="1 2" key="1">
    <citation type="submission" date="2019-06" db="EMBL/GenBank/DDBJ databases">
        <title>Genome Sequence of the Brown Rot Fungal Pathogen Monilinia fructicola.</title>
        <authorList>
            <person name="De Miccolis Angelini R.M."/>
            <person name="Landi L."/>
            <person name="Abate D."/>
            <person name="Pollastro S."/>
            <person name="Romanazzi G."/>
            <person name="Faretra F."/>
        </authorList>
    </citation>
    <scope>NUCLEOTIDE SEQUENCE [LARGE SCALE GENOMIC DNA]</scope>
    <source>
        <strain evidence="1 2">Mfrc123</strain>
    </source>
</reference>
<comment type="caution">
    <text evidence="1">The sequence shown here is derived from an EMBL/GenBank/DDBJ whole genome shotgun (WGS) entry which is preliminary data.</text>
</comment>
<evidence type="ECO:0000313" key="1">
    <source>
        <dbReference type="EMBL" id="KAA8574478.1"/>
    </source>
</evidence>
<gene>
    <name evidence="1" type="ORF">EYC84_005937</name>
</gene>
<organism evidence="1 2">
    <name type="scientific">Monilinia fructicola</name>
    <name type="common">Brown rot fungus</name>
    <name type="synonym">Ciboria fructicola</name>
    <dbReference type="NCBI Taxonomy" id="38448"/>
    <lineage>
        <taxon>Eukaryota</taxon>
        <taxon>Fungi</taxon>
        <taxon>Dikarya</taxon>
        <taxon>Ascomycota</taxon>
        <taxon>Pezizomycotina</taxon>
        <taxon>Leotiomycetes</taxon>
        <taxon>Helotiales</taxon>
        <taxon>Sclerotiniaceae</taxon>
        <taxon>Monilinia</taxon>
    </lineage>
</organism>
<dbReference type="Proteomes" id="UP000322873">
    <property type="component" value="Unassembled WGS sequence"/>
</dbReference>
<evidence type="ECO:0000313" key="2">
    <source>
        <dbReference type="Proteomes" id="UP000322873"/>
    </source>
</evidence>